<dbReference type="EMBL" id="AP026561">
    <property type="protein sequence ID" value="BDP43562.1"/>
    <property type="molecule type" value="Genomic_DNA"/>
</dbReference>
<dbReference type="PROSITE" id="PS50977">
    <property type="entry name" value="HTH_TETR_2"/>
    <property type="match status" value="1"/>
</dbReference>
<proteinExistence type="predicted"/>
<evidence type="ECO:0000313" key="4">
    <source>
        <dbReference type="EMBL" id="BDP43562.1"/>
    </source>
</evidence>
<sequence>MPSRREQIVAVALRLYRANGVAGTTLKDVAEAAGVPLGNMYYYFKTRDDLVRAALDACEAELLDLLARLSPLPSRAWFEAYFDWLLADPGGAAQFGCPFGTLAGELRALGDPAAARAGRTVGLYLDALRQRTVLLGLPPSAGDDLFAAVQGAYTVARALNDPEFFRQSVARLRAGAPQFGGARA</sequence>
<dbReference type="SUPFAM" id="SSF48498">
    <property type="entry name" value="Tetracyclin repressor-like, C-terminal domain"/>
    <property type="match status" value="1"/>
</dbReference>
<reference evidence="4" key="1">
    <citation type="submission" date="2022-07" db="EMBL/GenBank/DDBJ databases">
        <title>Complete Genome Sequence of the Radioresistant Bacterium Deinococcus aetherius ST0316, Isolated from the Air Dust collected in Lower Stratosphere above Japan.</title>
        <authorList>
            <person name="Satoh K."/>
            <person name="Hagiwara K."/>
            <person name="Katsumata K."/>
            <person name="Kubo A."/>
            <person name="Yokobori S."/>
            <person name="Yamagishi A."/>
            <person name="Oono Y."/>
            <person name="Narumi I."/>
        </authorList>
    </citation>
    <scope>NUCLEOTIDE SEQUENCE</scope>
    <source>
        <strain evidence="4">ST0316</strain>
        <plasmid evidence="4">pDAETH-1</plasmid>
    </source>
</reference>
<dbReference type="InterPro" id="IPR009057">
    <property type="entry name" value="Homeodomain-like_sf"/>
</dbReference>
<keyword evidence="4" id="KW-0614">Plasmid</keyword>
<dbReference type="PANTHER" id="PTHR30055">
    <property type="entry name" value="HTH-TYPE TRANSCRIPTIONAL REGULATOR RUTR"/>
    <property type="match status" value="1"/>
</dbReference>
<geneLocation type="plasmid" evidence="4 5">
    <name>pDAETH-1</name>
</geneLocation>
<accession>A0ABM8AIC5</accession>
<dbReference type="SUPFAM" id="SSF46689">
    <property type="entry name" value="Homeodomain-like"/>
    <property type="match status" value="1"/>
</dbReference>
<dbReference type="Pfam" id="PF00440">
    <property type="entry name" value="TetR_N"/>
    <property type="match status" value="1"/>
</dbReference>
<dbReference type="InterPro" id="IPR050109">
    <property type="entry name" value="HTH-type_TetR-like_transc_reg"/>
</dbReference>
<gene>
    <name evidence="4" type="ORF">DAETH_35310</name>
</gene>
<feature type="domain" description="HTH tetR-type" evidence="3">
    <location>
        <begin position="2"/>
        <end position="62"/>
    </location>
</feature>
<protein>
    <submittedName>
        <fullName evidence="4">TetR family transcriptional regulator</fullName>
    </submittedName>
</protein>
<keyword evidence="1 2" id="KW-0238">DNA-binding</keyword>
<name>A0ABM8AIC5_9DEIO</name>
<dbReference type="InterPro" id="IPR001647">
    <property type="entry name" value="HTH_TetR"/>
</dbReference>
<evidence type="ECO:0000313" key="5">
    <source>
        <dbReference type="Proteomes" id="UP001064971"/>
    </source>
</evidence>
<dbReference type="RefSeq" id="WP_264778037.1">
    <property type="nucleotide sequence ID" value="NZ_AP026561.1"/>
</dbReference>
<dbReference type="Proteomes" id="UP001064971">
    <property type="component" value="Plasmid pDAETH-1"/>
</dbReference>
<evidence type="ECO:0000256" key="1">
    <source>
        <dbReference type="ARBA" id="ARBA00023125"/>
    </source>
</evidence>
<organism evidence="4 5">
    <name type="scientific">Deinococcus aetherius</name>
    <dbReference type="NCBI Taxonomy" id="200252"/>
    <lineage>
        <taxon>Bacteria</taxon>
        <taxon>Thermotogati</taxon>
        <taxon>Deinococcota</taxon>
        <taxon>Deinococci</taxon>
        <taxon>Deinococcales</taxon>
        <taxon>Deinococcaceae</taxon>
        <taxon>Deinococcus</taxon>
    </lineage>
</organism>
<keyword evidence="5" id="KW-1185">Reference proteome</keyword>
<dbReference type="InterPro" id="IPR036271">
    <property type="entry name" value="Tet_transcr_reg_TetR-rel_C_sf"/>
</dbReference>
<dbReference type="Gene3D" id="1.10.357.10">
    <property type="entry name" value="Tetracycline Repressor, domain 2"/>
    <property type="match status" value="1"/>
</dbReference>
<feature type="DNA-binding region" description="H-T-H motif" evidence="2">
    <location>
        <begin position="25"/>
        <end position="44"/>
    </location>
</feature>
<evidence type="ECO:0000259" key="3">
    <source>
        <dbReference type="PROSITE" id="PS50977"/>
    </source>
</evidence>
<dbReference type="PANTHER" id="PTHR30055:SF146">
    <property type="entry name" value="HTH-TYPE TRANSCRIPTIONAL DUAL REGULATOR CECR"/>
    <property type="match status" value="1"/>
</dbReference>
<dbReference type="PRINTS" id="PR00455">
    <property type="entry name" value="HTHTETR"/>
</dbReference>
<evidence type="ECO:0000256" key="2">
    <source>
        <dbReference type="PROSITE-ProRule" id="PRU00335"/>
    </source>
</evidence>